<protein>
    <submittedName>
        <fullName evidence="2">Uncharacterized protein</fullName>
    </submittedName>
</protein>
<name>A0AA38UEN7_9AGAR</name>
<comment type="caution">
    <text evidence="2">The sequence shown here is derived from an EMBL/GenBank/DDBJ whole genome shotgun (WGS) entry which is preliminary data.</text>
</comment>
<feature type="signal peptide" evidence="1">
    <location>
        <begin position="1"/>
        <end position="29"/>
    </location>
</feature>
<evidence type="ECO:0000256" key="1">
    <source>
        <dbReference type="SAM" id="SignalP"/>
    </source>
</evidence>
<dbReference type="EMBL" id="MU806190">
    <property type="protein sequence ID" value="KAJ3838305.1"/>
    <property type="molecule type" value="Genomic_DNA"/>
</dbReference>
<feature type="chain" id="PRO_5041298613" evidence="1">
    <location>
        <begin position="30"/>
        <end position="383"/>
    </location>
</feature>
<keyword evidence="3" id="KW-1185">Reference proteome</keyword>
<accession>A0AA38UEN7</accession>
<keyword evidence="1" id="KW-0732">Signal</keyword>
<organism evidence="2 3">
    <name type="scientific">Lentinula raphanica</name>
    <dbReference type="NCBI Taxonomy" id="153919"/>
    <lineage>
        <taxon>Eukaryota</taxon>
        <taxon>Fungi</taxon>
        <taxon>Dikarya</taxon>
        <taxon>Basidiomycota</taxon>
        <taxon>Agaricomycotina</taxon>
        <taxon>Agaricomycetes</taxon>
        <taxon>Agaricomycetidae</taxon>
        <taxon>Agaricales</taxon>
        <taxon>Marasmiineae</taxon>
        <taxon>Omphalotaceae</taxon>
        <taxon>Lentinula</taxon>
    </lineage>
</organism>
<gene>
    <name evidence="2" type="ORF">F5878DRAFT_725414</name>
</gene>
<sequence length="383" mass="44053">MYLLRTVFTRRSHAVHLLQLLSMIATAFALPIDSDTTERRTEQRIAARVFTAGPSSHNRASGHRELAPNLNPKNTILLSELSIAAGNIIVSEDTIVRESTIAQTPRQTRTSEAFTRVQDWVISVIIEGGAKMWTEKKKAIKNGHENWVQKKEVDPNARWLMALIPLEQLSQIGVSHQRVKDFQTIRDTASQSDFKWTLLIVDSQGPKGAKTYIDLKNTDLIFVIGRVAMTAGTRRVLTRDMREELRQYRSDKLPNVPFIYQSLCVYYALAIKHPDLVFHSFDISASTEFGRAFKEMVKEKGTGALEKLSKEEDQWEWELYERIQSGHVVLKESLWEHNNKDILEDLWDEVHPLLQYVNDPEEWDKERRERLALGESFQSPGQN</sequence>
<dbReference type="AlphaFoldDB" id="A0AA38UEN7"/>
<reference evidence="2" key="1">
    <citation type="submission" date="2022-08" db="EMBL/GenBank/DDBJ databases">
        <authorList>
            <consortium name="DOE Joint Genome Institute"/>
            <person name="Min B."/>
            <person name="Riley R."/>
            <person name="Sierra-Patev S."/>
            <person name="Naranjo-Ortiz M."/>
            <person name="Looney B."/>
            <person name="Konkel Z."/>
            <person name="Slot J.C."/>
            <person name="Sakamoto Y."/>
            <person name="Steenwyk J.L."/>
            <person name="Rokas A."/>
            <person name="Carro J."/>
            <person name="Camarero S."/>
            <person name="Ferreira P."/>
            <person name="Molpeceres G."/>
            <person name="Ruiz-Duenas F.J."/>
            <person name="Serrano A."/>
            <person name="Henrissat B."/>
            <person name="Drula E."/>
            <person name="Hughes K.W."/>
            <person name="Mata J.L."/>
            <person name="Ishikawa N.K."/>
            <person name="Vargas-Isla R."/>
            <person name="Ushijima S."/>
            <person name="Smith C.A."/>
            <person name="Ahrendt S."/>
            <person name="Andreopoulos W."/>
            <person name="He G."/>
            <person name="Labutti K."/>
            <person name="Lipzen A."/>
            <person name="Ng V."/>
            <person name="Sandor L."/>
            <person name="Barry K."/>
            <person name="Martinez A.T."/>
            <person name="Xiao Y."/>
            <person name="Gibbons J.G."/>
            <person name="Terashima K."/>
            <person name="Hibbett D.S."/>
            <person name="Grigoriev I.V."/>
        </authorList>
    </citation>
    <scope>NUCLEOTIDE SEQUENCE</scope>
    <source>
        <strain evidence="2">TFB9207</strain>
    </source>
</reference>
<dbReference type="Proteomes" id="UP001163846">
    <property type="component" value="Unassembled WGS sequence"/>
</dbReference>
<proteinExistence type="predicted"/>
<evidence type="ECO:0000313" key="3">
    <source>
        <dbReference type="Proteomes" id="UP001163846"/>
    </source>
</evidence>
<evidence type="ECO:0000313" key="2">
    <source>
        <dbReference type="EMBL" id="KAJ3838305.1"/>
    </source>
</evidence>